<dbReference type="PANTHER" id="PTHR46282:SF2">
    <property type="entry name" value="LEUCINE-RICH MELANOCYTE DIFFERENTIATION-ASSOCIATED PROTEIN"/>
    <property type="match status" value="1"/>
</dbReference>
<dbReference type="Proteomes" id="UP001642483">
    <property type="component" value="Unassembled WGS sequence"/>
</dbReference>
<dbReference type="Pfam" id="PF14580">
    <property type="entry name" value="LRR_9"/>
    <property type="match status" value="1"/>
</dbReference>
<dbReference type="SUPFAM" id="SSF52058">
    <property type="entry name" value="L domain-like"/>
    <property type="match status" value="1"/>
</dbReference>
<feature type="region of interest" description="Disordered" evidence="1">
    <location>
        <begin position="183"/>
        <end position="207"/>
    </location>
</feature>
<proteinExistence type="predicted"/>
<keyword evidence="3" id="KW-1185">Reference proteome</keyword>
<feature type="compositionally biased region" description="Basic and acidic residues" evidence="1">
    <location>
        <begin position="195"/>
        <end position="206"/>
    </location>
</feature>
<reference evidence="2 3" key="1">
    <citation type="submission" date="2024-02" db="EMBL/GenBank/DDBJ databases">
        <authorList>
            <person name="Daric V."/>
            <person name="Darras S."/>
        </authorList>
    </citation>
    <scope>NUCLEOTIDE SEQUENCE [LARGE SCALE GENOMIC DNA]</scope>
</reference>
<accession>A0ABP0FY73</accession>
<comment type="caution">
    <text evidence="2">The sequence shown here is derived from an EMBL/GenBank/DDBJ whole genome shotgun (WGS) entry which is preliminary data.</text>
</comment>
<evidence type="ECO:0000256" key="1">
    <source>
        <dbReference type="SAM" id="MobiDB-lite"/>
    </source>
</evidence>
<gene>
    <name evidence="2" type="ORF">CVLEPA_LOCUS15526</name>
</gene>
<dbReference type="PANTHER" id="PTHR46282">
    <property type="entry name" value="LEUCINE-RICH MELANOCYTE DIFFERENTIATION-ASSOCIATED PROTEIN"/>
    <property type="match status" value="1"/>
</dbReference>
<name>A0ABP0FY73_CLALP</name>
<dbReference type="InterPro" id="IPR001611">
    <property type="entry name" value="Leu-rich_rpt"/>
</dbReference>
<evidence type="ECO:0008006" key="4">
    <source>
        <dbReference type="Google" id="ProtNLM"/>
    </source>
</evidence>
<sequence>MSDDKWQDRELENFSAKLRHLSYTGHDCKCIPDFILGKNSGQTRQLNLGHNNINILNYLDSFNKLEELNLDNNEIDDVTVFPPIETLTSLSLNNNRLTNLKRLVHKLSRSYPALVYLSLLGNLACPNELSSDSYNELDYQRYRCYVSCHMKTLRFLDWRPITDAERLKGRELFQLASSNEVDPHPLATPYSPLPKTDKPSSSEKSRAVAGKIRYKYVGLKSEGNRFIKNNDL</sequence>
<dbReference type="InterPro" id="IPR043313">
    <property type="entry name" value="LRMDA"/>
</dbReference>
<protein>
    <recommendedName>
        <fullName evidence="4">Leucine-rich melanocyte differentiation-associated protein-like</fullName>
    </recommendedName>
</protein>
<evidence type="ECO:0000313" key="3">
    <source>
        <dbReference type="Proteomes" id="UP001642483"/>
    </source>
</evidence>
<evidence type="ECO:0000313" key="2">
    <source>
        <dbReference type="EMBL" id="CAK8684551.1"/>
    </source>
</evidence>
<dbReference type="EMBL" id="CAWYQH010000097">
    <property type="protein sequence ID" value="CAK8684551.1"/>
    <property type="molecule type" value="Genomic_DNA"/>
</dbReference>
<dbReference type="InterPro" id="IPR032675">
    <property type="entry name" value="LRR_dom_sf"/>
</dbReference>
<dbReference type="PROSITE" id="PS51450">
    <property type="entry name" value="LRR"/>
    <property type="match status" value="2"/>
</dbReference>
<organism evidence="2 3">
    <name type="scientific">Clavelina lepadiformis</name>
    <name type="common">Light-bulb sea squirt</name>
    <name type="synonym">Ascidia lepadiformis</name>
    <dbReference type="NCBI Taxonomy" id="159417"/>
    <lineage>
        <taxon>Eukaryota</taxon>
        <taxon>Metazoa</taxon>
        <taxon>Chordata</taxon>
        <taxon>Tunicata</taxon>
        <taxon>Ascidiacea</taxon>
        <taxon>Aplousobranchia</taxon>
        <taxon>Clavelinidae</taxon>
        <taxon>Clavelina</taxon>
    </lineage>
</organism>
<dbReference type="Gene3D" id="3.80.10.10">
    <property type="entry name" value="Ribonuclease Inhibitor"/>
    <property type="match status" value="1"/>
</dbReference>